<dbReference type="AlphaFoldDB" id="A0A6A4HXL5"/>
<keyword evidence="3" id="KW-1185">Reference proteome</keyword>
<keyword evidence="1" id="KW-0175">Coiled coil</keyword>
<protein>
    <submittedName>
        <fullName evidence="2">Uncharacterized protein</fullName>
    </submittedName>
</protein>
<reference evidence="2" key="1">
    <citation type="journal article" date="2019" name="Environ. Microbiol.">
        <title>Fungal ecological strategies reflected in gene transcription - a case study of two litter decomposers.</title>
        <authorList>
            <person name="Barbi F."/>
            <person name="Kohler A."/>
            <person name="Barry K."/>
            <person name="Baskaran P."/>
            <person name="Daum C."/>
            <person name="Fauchery L."/>
            <person name="Ihrmark K."/>
            <person name="Kuo A."/>
            <person name="LaButti K."/>
            <person name="Lipzen A."/>
            <person name="Morin E."/>
            <person name="Grigoriev I.V."/>
            <person name="Henrissat B."/>
            <person name="Lindahl B."/>
            <person name="Martin F."/>
        </authorList>
    </citation>
    <scope>NUCLEOTIDE SEQUENCE</scope>
    <source>
        <strain evidence="2">JB14</strain>
    </source>
</reference>
<evidence type="ECO:0000313" key="3">
    <source>
        <dbReference type="Proteomes" id="UP000799118"/>
    </source>
</evidence>
<feature type="coiled-coil region" evidence="1">
    <location>
        <begin position="98"/>
        <end position="146"/>
    </location>
</feature>
<organism evidence="2 3">
    <name type="scientific">Gymnopus androsaceus JB14</name>
    <dbReference type="NCBI Taxonomy" id="1447944"/>
    <lineage>
        <taxon>Eukaryota</taxon>
        <taxon>Fungi</taxon>
        <taxon>Dikarya</taxon>
        <taxon>Basidiomycota</taxon>
        <taxon>Agaricomycotina</taxon>
        <taxon>Agaricomycetes</taxon>
        <taxon>Agaricomycetidae</taxon>
        <taxon>Agaricales</taxon>
        <taxon>Marasmiineae</taxon>
        <taxon>Omphalotaceae</taxon>
        <taxon>Gymnopus</taxon>
    </lineage>
</organism>
<dbReference type="Proteomes" id="UP000799118">
    <property type="component" value="Unassembled WGS sequence"/>
</dbReference>
<proteinExistence type="predicted"/>
<dbReference type="OrthoDB" id="3027884at2759"/>
<dbReference type="EMBL" id="ML769434">
    <property type="protein sequence ID" value="KAE9402470.1"/>
    <property type="molecule type" value="Genomic_DNA"/>
</dbReference>
<sequence length="338" mass="37463">MTNPSTKGFCYMPYPFGQATIGTWPAQSSQDAGPSFSPSFAPLPSNDAAPDVVCMLEELKAQATSTMRCLEESEVTIELQSDRTHILASDCARLTSNRNRALAEKEDVLANLVKLAEEIKTAAPTIVRQNETITQLTKDFNQAQQEKSCLAKHSLKWCRPTVDSIVTQVLQGLTSTASTSPKLLPHNARIFLDLEIKPTVRRSKIPHWKIIGLNHIGGDSSTKYVPVDLAIAWAYEEFEGPSPEGAIKHQFFFSQGQSNSCWNQEVVLNLVTQVVNQQATFRIPGDCIPSKVIKICLQDHLKQTHASWQLDKPCVHASGECYETAQEFHNCVHSQENA</sequence>
<evidence type="ECO:0000313" key="2">
    <source>
        <dbReference type="EMBL" id="KAE9402470.1"/>
    </source>
</evidence>
<evidence type="ECO:0000256" key="1">
    <source>
        <dbReference type="SAM" id="Coils"/>
    </source>
</evidence>
<accession>A0A6A4HXL5</accession>
<name>A0A6A4HXL5_9AGAR</name>
<gene>
    <name evidence="2" type="ORF">BT96DRAFT_991116</name>
</gene>